<evidence type="ECO:0000256" key="6">
    <source>
        <dbReference type="SAM" id="MobiDB-lite"/>
    </source>
</evidence>
<dbReference type="Pfam" id="PF00168">
    <property type="entry name" value="C2"/>
    <property type="match status" value="1"/>
</dbReference>
<keyword evidence="3" id="KW-0445">Lipid transport</keyword>
<evidence type="ECO:0008006" key="12">
    <source>
        <dbReference type="Google" id="ProtNLM"/>
    </source>
</evidence>
<evidence type="ECO:0000259" key="8">
    <source>
        <dbReference type="PROSITE" id="PS50004"/>
    </source>
</evidence>
<reference evidence="10" key="1">
    <citation type="submission" date="2020-05" db="EMBL/GenBank/DDBJ databases">
        <title>WGS assembly of Panicum virgatum.</title>
        <authorList>
            <person name="Lovell J.T."/>
            <person name="Jenkins J."/>
            <person name="Shu S."/>
            <person name="Juenger T.E."/>
            <person name="Schmutz J."/>
        </authorList>
    </citation>
    <scope>NUCLEOTIDE SEQUENCE</scope>
    <source>
        <strain evidence="10">AP13</strain>
    </source>
</reference>
<dbReference type="Proteomes" id="UP000823388">
    <property type="component" value="Chromosome 9K"/>
</dbReference>
<dbReference type="InterPro" id="IPR035892">
    <property type="entry name" value="C2_domain_sf"/>
</dbReference>
<feature type="compositionally biased region" description="Polar residues" evidence="6">
    <location>
        <begin position="546"/>
        <end position="560"/>
    </location>
</feature>
<evidence type="ECO:0000256" key="4">
    <source>
        <dbReference type="ARBA" id="ARBA00023121"/>
    </source>
</evidence>
<keyword evidence="4" id="KW-0446">Lipid-binding</keyword>
<keyword evidence="7" id="KW-0812">Transmembrane</keyword>
<feature type="compositionally biased region" description="Basic and acidic residues" evidence="6">
    <location>
        <begin position="648"/>
        <end position="663"/>
    </location>
</feature>
<comment type="caution">
    <text evidence="10">The sequence shown here is derived from an EMBL/GenBank/DDBJ whole genome shotgun (WGS) entry which is preliminary data.</text>
</comment>
<evidence type="ECO:0000256" key="2">
    <source>
        <dbReference type="ARBA" id="ARBA00022448"/>
    </source>
</evidence>
<feature type="region of interest" description="Disordered" evidence="6">
    <location>
        <begin position="544"/>
        <end position="575"/>
    </location>
</feature>
<evidence type="ECO:0000256" key="5">
    <source>
        <dbReference type="ARBA" id="ARBA00023136"/>
    </source>
</evidence>
<accession>A0A8T0NAC8</accession>
<dbReference type="InterPro" id="IPR000008">
    <property type="entry name" value="C2_dom"/>
</dbReference>
<keyword evidence="2" id="KW-0813">Transport</keyword>
<dbReference type="GO" id="GO:0008289">
    <property type="term" value="F:lipid binding"/>
    <property type="evidence" value="ECO:0007669"/>
    <property type="project" value="UniProtKB-KW"/>
</dbReference>
<dbReference type="PANTHER" id="PTHR47042:SF1">
    <property type="entry name" value="OS01G0242600 PROTEIN"/>
    <property type="match status" value="1"/>
</dbReference>
<dbReference type="GO" id="GO:0006869">
    <property type="term" value="P:lipid transport"/>
    <property type="evidence" value="ECO:0007669"/>
    <property type="project" value="UniProtKB-KW"/>
</dbReference>
<organism evidence="10 11">
    <name type="scientific">Panicum virgatum</name>
    <name type="common">Blackwell switchgrass</name>
    <dbReference type="NCBI Taxonomy" id="38727"/>
    <lineage>
        <taxon>Eukaryota</taxon>
        <taxon>Viridiplantae</taxon>
        <taxon>Streptophyta</taxon>
        <taxon>Embryophyta</taxon>
        <taxon>Tracheophyta</taxon>
        <taxon>Spermatophyta</taxon>
        <taxon>Magnoliopsida</taxon>
        <taxon>Liliopsida</taxon>
        <taxon>Poales</taxon>
        <taxon>Poaceae</taxon>
        <taxon>PACMAD clade</taxon>
        <taxon>Panicoideae</taxon>
        <taxon>Panicodae</taxon>
        <taxon>Paniceae</taxon>
        <taxon>Panicinae</taxon>
        <taxon>Panicum</taxon>
        <taxon>Panicum sect. Hiantes</taxon>
    </lineage>
</organism>
<dbReference type="InterPro" id="IPR031468">
    <property type="entry name" value="SMP_LBD"/>
</dbReference>
<dbReference type="PROSITE" id="PS50004">
    <property type="entry name" value="C2"/>
    <property type="match status" value="1"/>
</dbReference>
<feature type="domain" description="SMP-LTD" evidence="9">
    <location>
        <begin position="93"/>
        <end position="286"/>
    </location>
</feature>
<comment type="subcellular location">
    <subcellularLocation>
        <location evidence="1">Membrane</location>
    </subcellularLocation>
</comment>
<dbReference type="InterPro" id="IPR052847">
    <property type="entry name" value="Ext_Synaptotagmin/KAHRP-like"/>
</dbReference>
<dbReference type="Pfam" id="PF25669">
    <property type="entry name" value="SMP_MUG190-like"/>
    <property type="match status" value="1"/>
</dbReference>
<dbReference type="SMART" id="SM00239">
    <property type="entry name" value="C2"/>
    <property type="match status" value="1"/>
</dbReference>
<dbReference type="CDD" id="cd21669">
    <property type="entry name" value="SMP_SF"/>
    <property type="match status" value="1"/>
</dbReference>
<gene>
    <name evidence="10" type="ORF">PVAP13_9KG030042</name>
</gene>
<keyword evidence="7" id="KW-1133">Transmembrane helix</keyword>
<feature type="domain" description="C2" evidence="8">
    <location>
        <begin position="292"/>
        <end position="406"/>
    </location>
</feature>
<feature type="region of interest" description="Disordered" evidence="6">
    <location>
        <begin position="614"/>
        <end position="681"/>
    </location>
</feature>
<evidence type="ECO:0000313" key="11">
    <source>
        <dbReference type="Proteomes" id="UP000823388"/>
    </source>
</evidence>
<evidence type="ECO:0000313" key="10">
    <source>
        <dbReference type="EMBL" id="KAG2546380.1"/>
    </source>
</evidence>
<dbReference type="CDD" id="cd00030">
    <property type="entry name" value="C2"/>
    <property type="match status" value="1"/>
</dbReference>
<dbReference type="GO" id="GO:0016020">
    <property type="term" value="C:membrane"/>
    <property type="evidence" value="ECO:0007669"/>
    <property type="project" value="UniProtKB-SubCell"/>
</dbReference>
<sequence length="681" mass="76639">MDAAELPLVYHIGLVLAALWAAGALGIRHSLLFLLAFLYLYMVNARCAMRLRKRIQHEEMKSAYQRRVFTFFCDPIQDFHLLDDARINLLLSDAESVRWLNHAINKMWPICMQKIVSQLLWPIIPWFLDKFKPWTVSKASVQELYMGRNPPMFTSMRVLPETSDDDHLVLELGMNFLSAEDMSVVLAMQLHKSVGLGMTANMHLTSMHVEGKILVGVKFVRSWPFLGRVRLCFVESPYFQMTVKPLINHGLDVTEFPGISGWLDKLMDTAFGQTLVEPNMVVINVEKFASTPSENNWFSIEERPPIAYVKLEILEGTDMKPSDINGLADPYVKGRLGPFKFQTQIQRKTLSPKWFEEFKIPITSWEASNELLMEVRDKDPMFDDLLGECTIDLHELRGGQRHDKWISLNNVKKGRIHLAVTVEDVSEDKNVSYLDESLRKADAELPVSTKVDSALDAGELPEEKKVLMDEVEHINIDGQEQPGGLYVHRPGTGVPKTWESRKGRARSPDTQIYQEVDKSKEIPTPKSSGQGGLFNLGSFFRKNSKKGSLNPSLPTTTGSVTELDPKLPKTPRPNLKEIGEKRTSIKLVVNEEASPASKVGDADNSTEDVAKVIEKNAGEPGRSLTSTLSRNVSRKRAEDNLSEIPEQVEAHGSESVIEEHMPIEGEPVEIQGPSDNGTWQG</sequence>
<evidence type="ECO:0000259" key="9">
    <source>
        <dbReference type="PROSITE" id="PS51847"/>
    </source>
</evidence>
<dbReference type="Gene3D" id="2.60.40.150">
    <property type="entry name" value="C2 domain"/>
    <property type="match status" value="1"/>
</dbReference>
<dbReference type="SUPFAM" id="SSF49562">
    <property type="entry name" value="C2 domain (Calcium/lipid-binding domain, CaLB)"/>
    <property type="match status" value="1"/>
</dbReference>
<proteinExistence type="predicted"/>
<evidence type="ECO:0000256" key="3">
    <source>
        <dbReference type="ARBA" id="ARBA00023055"/>
    </source>
</evidence>
<name>A0A8T0NAC8_PANVG</name>
<dbReference type="AlphaFoldDB" id="A0A8T0NAC8"/>
<dbReference type="PANTHER" id="PTHR47042">
    <property type="entry name" value="C2 DOMAIN-CONTAINING PROTEIN-LIKE"/>
    <property type="match status" value="1"/>
</dbReference>
<protein>
    <recommendedName>
        <fullName evidence="12">C2 domain-containing protein</fullName>
    </recommendedName>
</protein>
<evidence type="ECO:0000256" key="7">
    <source>
        <dbReference type="SAM" id="Phobius"/>
    </source>
</evidence>
<dbReference type="EMBL" id="CM029053">
    <property type="protein sequence ID" value="KAG2546380.1"/>
    <property type="molecule type" value="Genomic_DNA"/>
</dbReference>
<feature type="transmembrane region" description="Helical" evidence="7">
    <location>
        <begin position="12"/>
        <end position="43"/>
    </location>
</feature>
<keyword evidence="11" id="KW-1185">Reference proteome</keyword>
<keyword evidence="5 7" id="KW-0472">Membrane</keyword>
<evidence type="ECO:0000256" key="1">
    <source>
        <dbReference type="ARBA" id="ARBA00004370"/>
    </source>
</evidence>
<dbReference type="PROSITE" id="PS51847">
    <property type="entry name" value="SMP"/>
    <property type="match status" value="1"/>
</dbReference>